<feature type="binding site" evidence="4">
    <location>
        <position position="51"/>
    </location>
    <ligand>
        <name>substrate</name>
    </ligand>
</feature>
<keyword evidence="5" id="KW-0479">Metal-binding</keyword>
<dbReference type="PANTHER" id="PTHR23407">
    <property type="entry name" value="ATPASE INHIBITOR/5-FORMYLTETRAHYDROFOLATE CYCLO-LIGASE"/>
    <property type="match status" value="1"/>
</dbReference>
<keyword evidence="5" id="KW-0460">Magnesium</keyword>
<dbReference type="GO" id="GO:0030272">
    <property type="term" value="F:5-formyltetrahydrofolate cyclo-ligase activity"/>
    <property type="evidence" value="ECO:0007669"/>
    <property type="project" value="UniProtKB-EC"/>
</dbReference>
<name>A0A0G3ERB8_9BURK</name>
<evidence type="ECO:0000256" key="5">
    <source>
        <dbReference type="RuleBase" id="RU361279"/>
    </source>
</evidence>
<dbReference type="PANTHER" id="PTHR23407:SF1">
    <property type="entry name" value="5-FORMYLTETRAHYDROFOLATE CYCLO-LIGASE"/>
    <property type="match status" value="1"/>
</dbReference>
<dbReference type="GO" id="GO:0035999">
    <property type="term" value="P:tetrahydrofolate interconversion"/>
    <property type="evidence" value="ECO:0007669"/>
    <property type="project" value="TreeGrafter"/>
</dbReference>
<dbReference type="STRING" id="445709.ABW99_15985"/>
<evidence type="ECO:0000313" key="6">
    <source>
        <dbReference type="EMBL" id="AKJ69490.1"/>
    </source>
</evidence>
<keyword evidence="3 4" id="KW-0067">ATP-binding</keyword>
<reference evidence="7" key="1">
    <citation type="submission" date="2015-06" db="EMBL/GenBank/DDBJ databases">
        <authorList>
            <person name="Lim Y.L."/>
            <person name="Ee R."/>
            <person name="Yong D."/>
            <person name="How K.Y."/>
            <person name="Yin W.F."/>
            <person name="Chan K.G."/>
        </authorList>
    </citation>
    <scope>NUCLEOTIDE SEQUENCE [LARGE SCALE GENOMIC DNA]</scope>
    <source>
        <strain evidence="7">DSM 25325</strain>
    </source>
</reference>
<dbReference type="GO" id="GO:0009396">
    <property type="term" value="P:folic acid-containing compound biosynthetic process"/>
    <property type="evidence" value="ECO:0007669"/>
    <property type="project" value="TreeGrafter"/>
</dbReference>
<accession>A0A0G3ERB8</accession>
<keyword evidence="2 4" id="KW-0547">Nucleotide-binding</keyword>
<keyword evidence="6" id="KW-0436">Ligase</keyword>
<dbReference type="GO" id="GO:0005524">
    <property type="term" value="F:ATP binding"/>
    <property type="evidence" value="ECO:0007669"/>
    <property type="project" value="UniProtKB-KW"/>
</dbReference>
<dbReference type="InterPro" id="IPR024185">
    <property type="entry name" value="FTHF_cligase-like_sf"/>
</dbReference>
<evidence type="ECO:0000313" key="7">
    <source>
        <dbReference type="Proteomes" id="UP000036700"/>
    </source>
</evidence>
<dbReference type="EMBL" id="CP011568">
    <property type="protein sequence ID" value="AKJ69490.1"/>
    <property type="molecule type" value="Genomic_DNA"/>
</dbReference>
<dbReference type="Gene3D" id="3.40.50.10420">
    <property type="entry name" value="NagB/RpiA/CoA transferase-like"/>
    <property type="match status" value="1"/>
</dbReference>
<comment type="similarity">
    <text evidence="1 5">Belongs to the 5-formyltetrahydrofolate cyclo-ligase family.</text>
</comment>
<evidence type="ECO:0000256" key="1">
    <source>
        <dbReference type="ARBA" id="ARBA00010638"/>
    </source>
</evidence>
<dbReference type="RefSeq" id="WP_047215405.1">
    <property type="nucleotide sequence ID" value="NZ_CP011568.3"/>
</dbReference>
<organism evidence="6 7">
    <name type="scientific">Pandoraea thiooxydans</name>
    <dbReference type="NCBI Taxonomy" id="445709"/>
    <lineage>
        <taxon>Bacteria</taxon>
        <taxon>Pseudomonadati</taxon>
        <taxon>Pseudomonadota</taxon>
        <taxon>Betaproteobacteria</taxon>
        <taxon>Burkholderiales</taxon>
        <taxon>Burkholderiaceae</taxon>
        <taxon>Pandoraea</taxon>
    </lineage>
</organism>
<dbReference type="InterPro" id="IPR037171">
    <property type="entry name" value="NagB/RpiA_transferase-like"/>
</dbReference>
<dbReference type="Pfam" id="PF01812">
    <property type="entry name" value="5-FTHF_cyc-lig"/>
    <property type="match status" value="1"/>
</dbReference>
<feature type="binding site" evidence="4">
    <location>
        <begin position="130"/>
        <end position="138"/>
    </location>
    <ligand>
        <name>ATP</name>
        <dbReference type="ChEBI" id="CHEBI:30616"/>
    </ligand>
</feature>
<feature type="binding site" evidence="4">
    <location>
        <begin position="2"/>
        <end position="6"/>
    </location>
    <ligand>
        <name>ATP</name>
        <dbReference type="ChEBI" id="CHEBI:30616"/>
    </ligand>
</feature>
<protein>
    <recommendedName>
        <fullName evidence="5">5-formyltetrahydrofolate cyclo-ligase</fullName>
        <ecNumber evidence="5">6.3.3.2</ecNumber>
    </recommendedName>
</protein>
<dbReference type="Proteomes" id="UP000036700">
    <property type="component" value="Chromosome"/>
</dbReference>
<dbReference type="SUPFAM" id="SSF100950">
    <property type="entry name" value="NagB/RpiA/CoA transferase-like"/>
    <property type="match status" value="1"/>
</dbReference>
<comment type="catalytic activity">
    <reaction evidence="5">
        <text>(6S)-5-formyl-5,6,7,8-tetrahydrofolate + ATP = (6R)-5,10-methenyltetrahydrofolate + ADP + phosphate</text>
        <dbReference type="Rhea" id="RHEA:10488"/>
        <dbReference type="ChEBI" id="CHEBI:30616"/>
        <dbReference type="ChEBI" id="CHEBI:43474"/>
        <dbReference type="ChEBI" id="CHEBI:57455"/>
        <dbReference type="ChEBI" id="CHEBI:57457"/>
        <dbReference type="ChEBI" id="CHEBI:456216"/>
        <dbReference type="EC" id="6.3.3.2"/>
    </reaction>
</comment>
<dbReference type="EC" id="6.3.3.2" evidence="5"/>
<dbReference type="NCBIfam" id="TIGR02727">
    <property type="entry name" value="MTHFS_bact"/>
    <property type="match status" value="1"/>
</dbReference>
<comment type="cofactor">
    <cofactor evidence="5">
        <name>Mg(2+)</name>
        <dbReference type="ChEBI" id="CHEBI:18420"/>
    </cofactor>
</comment>
<evidence type="ECO:0000256" key="3">
    <source>
        <dbReference type="ARBA" id="ARBA00022840"/>
    </source>
</evidence>
<proteinExistence type="inferred from homology"/>
<sequence>MKTTLRSSLLAVRRDLPDRARRDALLRERLADLLAREAPACVGFYWPILEEFDARPVIVEWLAQGGPGQRRLAALPVVTDPREPLVFHAWTPDSPMLEGRYRIPVPAHNQPLAPDLILIPCVGFNRQGYRLGYGGGFYDRTLAALDPRPRAVGIAFEATETPALEVQPHDVRLDVVLTESATLYSEAAEREA</sequence>
<gene>
    <name evidence="6" type="ORF">ABW99_15985</name>
</gene>
<evidence type="ECO:0000256" key="2">
    <source>
        <dbReference type="ARBA" id="ARBA00022741"/>
    </source>
</evidence>
<evidence type="ECO:0000256" key="4">
    <source>
        <dbReference type="PIRSR" id="PIRSR006806-1"/>
    </source>
</evidence>
<dbReference type="AlphaFoldDB" id="A0A0G3ERB8"/>
<dbReference type="GO" id="GO:0046872">
    <property type="term" value="F:metal ion binding"/>
    <property type="evidence" value="ECO:0007669"/>
    <property type="project" value="UniProtKB-KW"/>
</dbReference>
<dbReference type="PATRIC" id="fig|445709.3.peg.3383"/>
<dbReference type="PIRSF" id="PIRSF006806">
    <property type="entry name" value="FTHF_cligase"/>
    <property type="match status" value="1"/>
</dbReference>
<dbReference type="InterPro" id="IPR002698">
    <property type="entry name" value="FTHF_cligase"/>
</dbReference>
<dbReference type="KEGG" id="ptx:ABW99_15985"/>
<keyword evidence="7" id="KW-1185">Reference proteome</keyword>
<dbReference type="OrthoDB" id="9801938at2"/>